<evidence type="ECO:0000313" key="2">
    <source>
        <dbReference type="Proteomes" id="UP001150941"/>
    </source>
</evidence>
<evidence type="ECO:0000313" key="1">
    <source>
        <dbReference type="EMBL" id="KAJ5223738.1"/>
    </source>
</evidence>
<dbReference type="Proteomes" id="UP001150941">
    <property type="component" value="Unassembled WGS sequence"/>
</dbReference>
<dbReference type="AlphaFoldDB" id="A0A9W9NPW7"/>
<reference evidence="1" key="2">
    <citation type="journal article" date="2023" name="IMA Fungus">
        <title>Comparative genomic study of the Penicillium genus elucidates a diverse pangenome and 15 lateral gene transfer events.</title>
        <authorList>
            <person name="Petersen C."/>
            <person name="Sorensen T."/>
            <person name="Nielsen M.R."/>
            <person name="Sondergaard T.E."/>
            <person name="Sorensen J.L."/>
            <person name="Fitzpatrick D.A."/>
            <person name="Frisvad J.C."/>
            <person name="Nielsen K.L."/>
        </authorList>
    </citation>
    <scope>NUCLEOTIDE SEQUENCE</scope>
    <source>
        <strain evidence="1">IBT 19713</strain>
    </source>
</reference>
<keyword evidence="2" id="KW-1185">Reference proteome</keyword>
<sequence length="136" mass="15554">MVGMESLAYTMFPLRPEQASPLPYILDVEKLINRPRQDKMPATETPASLIRTNLEFKSYSEDSDFEPKGKPGLNSRSQALIYHLHDKKRWIKVTFKGTIPSVSQSPTGANQIKCERRNEFQNLCTMTHLSRVVLES</sequence>
<proteinExistence type="predicted"/>
<name>A0A9W9NPW7_9EURO</name>
<protein>
    <submittedName>
        <fullName evidence="1">Uncharacterized protein</fullName>
    </submittedName>
</protein>
<dbReference type="EMBL" id="JAPQKS010000006">
    <property type="protein sequence ID" value="KAJ5223738.1"/>
    <property type="molecule type" value="Genomic_DNA"/>
</dbReference>
<organism evidence="1 2">
    <name type="scientific">Penicillium chermesinum</name>
    <dbReference type="NCBI Taxonomy" id="63820"/>
    <lineage>
        <taxon>Eukaryota</taxon>
        <taxon>Fungi</taxon>
        <taxon>Dikarya</taxon>
        <taxon>Ascomycota</taxon>
        <taxon>Pezizomycotina</taxon>
        <taxon>Eurotiomycetes</taxon>
        <taxon>Eurotiomycetidae</taxon>
        <taxon>Eurotiales</taxon>
        <taxon>Aspergillaceae</taxon>
        <taxon>Penicillium</taxon>
    </lineage>
</organism>
<dbReference type="OrthoDB" id="4062651at2759"/>
<dbReference type="GeneID" id="83204879"/>
<gene>
    <name evidence="1" type="ORF">N7468_008280</name>
</gene>
<reference evidence="1" key="1">
    <citation type="submission" date="2022-11" db="EMBL/GenBank/DDBJ databases">
        <authorList>
            <person name="Petersen C."/>
        </authorList>
    </citation>
    <scope>NUCLEOTIDE SEQUENCE</scope>
    <source>
        <strain evidence="1">IBT 19713</strain>
    </source>
</reference>
<comment type="caution">
    <text evidence="1">The sequence shown here is derived from an EMBL/GenBank/DDBJ whole genome shotgun (WGS) entry which is preliminary data.</text>
</comment>
<accession>A0A9W9NPW7</accession>
<dbReference type="RefSeq" id="XP_058327921.1">
    <property type="nucleotide sequence ID" value="XM_058477576.1"/>
</dbReference>